<feature type="region of interest" description="Disordered" evidence="1">
    <location>
        <begin position="1"/>
        <end position="45"/>
    </location>
</feature>
<evidence type="ECO:0000313" key="3">
    <source>
        <dbReference type="Proteomes" id="UP000729402"/>
    </source>
</evidence>
<name>A0A8J5S3A7_ZIZPA</name>
<dbReference type="AlphaFoldDB" id="A0A8J5S3A7"/>
<reference evidence="2" key="2">
    <citation type="submission" date="2021-02" db="EMBL/GenBank/DDBJ databases">
        <authorList>
            <person name="Kimball J.A."/>
            <person name="Haas M.W."/>
            <person name="Macchietto M."/>
            <person name="Kono T."/>
            <person name="Duquette J."/>
            <person name="Shao M."/>
        </authorList>
    </citation>
    <scope>NUCLEOTIDE SEQUENCE</scope>
    <source>
        <tissue evidence="2">Fresh leaf tissue</tissue>
    </source>
</reference>
<accession>A0A8J5S3A7</accession>
<proteinExistence type="predicted"/>
<sequence>MIRTESSSRAKGNFVPSEQSSQDVHSFHESKRREGGRNADGEELRQAATVGLARLIRVMERASEHSSVPV</sequence>
<evidence type="ECO:0000313" key="2">
    <source>
        <dbReference type="EMBL" id="KAG8050094.1"/>
    </source>
</evidence>
<reference evidence="2" key="1">
    <citation type="journal article" date="2021" name="bioRxiv">
        <title>Whole Genome Assembly and Annotation of Northern Wild Rice, Zizania palustris L., Supports a Whole Genome Duplication in the Zizania Genus.</title>
        <authorList>
            <person name="Haas M."/>
            <person name="Kono T."/>
            <person name="Macchietto M."/>
            <person name="Millas R."/>
            <person name="McGilp L."/>
            <person name="Shao M."/>
            <person name="Duquette J."/>
            <person name="Hirsch C.N."/>
            <person name="Kimball J."/>
        </authorList>
    </citation>
    <scope>NUCLEOTIDE SEQUENCE</scope>
    <source>
        <tissue evidence="2">Fresh leaf tissue</tissue>
    </source>
</reference>
<dbReference type="Proteomes" id="UP000729402">
    <property type="component" value="Unassembled WGS sequence"/>
</dbReference>
<feature type="compositionally biased region" description="Polar residues" evidence="1">
    <location>
        <begin position="1"/>
        <end position="24"/>
    </location>
</feature>
<evidence type="ECO:0000256" key="1">
    <source>
        <dbReference type="SAM" id="MobiDB-lite"/>
    </source>
</evidence>
<protein>
    <submittedName>
        <fullName evidence="2">Uncharacterized protein</fullName>
    </submittedName>
</protein>
<gene>
    <name evidence="2" type="ORF">GUJ93_ZPchr0009g956</name>
</gene>
<organism evidence="2 3">
    <name type="scientific">Zizania palustris</name>
    <name type="common">Northern wild rice</name>
    <dbReference type="NCBI Taxonomy" id="103762"/>
    <lineage>
        <taxon>Eukaryota</taxon>
        <taxon>Viridiplantae</taxon>
        <taxon>Streptophyta</taxon>
        <taxon>Embryophyta</taxon>
        <taxon>Tracheophyta</taxon>
        <taxon>Spermatophyta</taxon>
        <taxon>Magnoliopsida</taxon>
        <taxon>Liliopsida</taxon>
        <taxon>Poales</taxon>
        <taxon>Poaceae</taxon>
        <taxon>BOP clade</taxon>
        <taxon>Oryzoideae</taxon>
        <taxon>Oryzeae</taxon>
        <taxon>Zizaniinae</taxon>
        <taxon>Zizania</taxon>
    </lineage>
</organism>
<dbReference type="EMBL" id="JAAALK010000289">
    <property type="protein sequence ID" value="KAG8050094.1"/>
    <property type="molecule type" value="Genomic_DNA"/>
</dbReference>
<feature type="compositionally biased region" description="Basic and acidic residues" evidence="1">
    <location>
        <begin position="25"/>
        <end position="45"/>
    </location>
</feature>
<comment type="caution">
    <text evidence="2">The sequence shown here is derived from an EMBL/GenBank/DDBJ whole genome shotgun (WGS) entry which is preliminary data.</text>
</comment>
<keyword evidence="3" id="KW-1185">Reference proteome</keyword>